<organism evidence="2 3">
    <name type="scientific">Tenuibacillus multivorans</name>
    <dbReference type="NCBI Taxonomy" id="237069"/>
    <lineage>
        <taxon>Bacteria</taxon>
        <taxon>Bacillati</taxon>
        <taxon>Bacillota</taxon>
        <taxon>Bacilli</taxon>
        <taxon>Bacillales</taxon>
        <taxon>Bacillaceae</taxon>
        <taxon>Tenuibacillus</taxon>
    </lineage>
</organism>
<gene>
    <name evidence="2" type="ORF">SAMN05216498_0299</name>
</gene>
<keyword evidence="1" id="KW-0472">Membrane</keyword>
<keyword evidence="1" id="KW-0812">Transmembrane</keyword>
<dbReference type="PANTHER" id="PTHR41307:SF1">
    <property type="entry name" value="MEMBRANE PROTEIN"/>
    <property type="match status" value="1"/>
</dbReference>
<proteinExistence type="predicted"/>
<evidence type="ECO:0000313" key="2">
    <source>
        <dbReference type="EMBL" id="SDN95345.1"/>
    </source>
</evidence>
<feature type="transmembrane region" description="Helical" evidence="1">
    <location>
        <begin position="198"/>
        <end position="217"/>
    </location>
</feature>
<evidence type="ECO:0000256" key="1">
    <source>
        <dbReference type="SAM" id="Phobius"/>
    </source>
</evidence>
<dbReference type="Gene3D" id="1.10.1900.10">
    <property type="entry name" value="c-terminal domain of poly(a) binding protein"/>
    <property type="match status" value="1"/>
</dbReference>
<feature type="transmembrane region" description="Helical" evidence="1">
    <location>
        <begin position="169"/>
        <end position="192"/>
    </location>
</feature>
<evidence type="ECO:0008006" key="4">
    <source>
        <dbReference type="Google" id="ProtNLM"/>
    </source>
</evidence>
<dbReference type="AlphaFoldDB" id="A0A1H0FKY2"/>
<dbReference type="Pfam" id="PF06570">
    <property type="entry name" value="DUF1129"/>
    <property type="match status" value="1"/>
</dbReference>
<feature type="transmembrane region" description="Helical" evidence="1">
    <location>
        <begin position="94"/>
        <end position="116"/>
    </location>
</feature>
<evidence type="ECO:0000313" key="3">
    <source>
        <dbReference type="Proteomes" id="UP000199334"/>
    </source>
</evidence>
<dbReference type="OrthoDB" id="1655249at2"/>
<keyword evidence="1" id="KW-1133">Transmembrane helix</keyword>
<dbReference type="Proteomes" id="UP000199334">
    <property type="component" value="Unassembled WGS sequence"/>
</dbReference>
<dbReference type="PANTHER" id="PTHR41307">
    <property type="entry name" value="MEMBRANE PROTEIN-RELATED"/>
    <property type="match status" value="1"/>
</dbReference>
<keyword evidence="3" id="KW-1185">Reference proteome</keyword>
<protein>
    <recommendedName>
        <fullName evidence="4">DNA-binding ferritin-like protein (Dps family)</fullName>
    </recommendedName>
</protein>
<accession>A0A1H0FKY2</accession>
<dbReference type="SUPFAM" id="SSF158560">
    <property type="entry name" value="BH3980-like"/>
    <property type="match status" value="1"/>
</dbReference>
<feature type="transmembrane region" description="Helical" evidence="1">
    <location>
        <begin position="136"/>
        <end position="157"/>
    </location>
</feature>
<dbReference type="InterPro" id="IPR009214">
    <property type="entry name" value="DUF1129"/>
</dbReference>
<sequence>MNTKELIKANNDKRKLLTKETQKYYEDMLIYIRLSYDKSEHETEEILTEMLDHLLEAQEDGKTAVDVFGENPKQYADDIIGELPKIVTKKRIKYMGMGILYFLAALAILSALFNVVEHYLLDLNELTYKIYLGTQIANLMIAIPIAFLQLIVILHYLRWETFKNINKVLAFFIYWIFGLTSIGLFFVIIYFMPSFGPLIEWNVWFNLIIGVVLYVLARSVKSFI</sequence>
<dbReference type="EMBL" id="FNIG01000012">
    <property type="protein sequence ID" value="SDN95345.1"/>
    <property type="molecule type" value="Genomic_DNA"/>
</dbReference>
<reference evidence="2 3" key="1">
    <citation type="submission" date="2016-10" db="EMBL/GenBank/DDBJ databases">
        <authorList>
            <person name="de Groot N.N."/>
        </authorList>
    </citation>
    <scope>NUCLEOTIDE SEQUENCE [LARGE SCALE GENOMIC DNA]</scope>
    <source>
        <strain evidence="2 3">CGMCC 1.3442</strain>
    </source>
</reference>
<dbReference type="RefSeq" id="WP_093857839.1">
    <property type="nucleotide sequence ID" value="NZ_BJVZ01000014.1"/>
</dbReference>
<name>A0A1H0FKY2_9BACI</name>
<dbReference type="STRING" id="237069.SAMN05216498_0299"/>